<dbReference type="Gene3D" id="2.40.180.10">
    <property type="entry name" value="Catalase core domain"/>
    <property type="match status" value="1"/>
</dbReference>
<dbReference type="SUPFAM" id="SSF56634">
    <property type="entry name" value="Heme-dependent catalase-like"/>
    <property type="match status" value="1"/>
</dbReference>
<reference evidence="2 3" key="1">
    <citation type="submission" date="2024-01" db="EMBL/GenBank/DDBJ databases">
        <title>Complete genome of Cladobotryum mycophilum ATHUM6906.</title>
        <authorList>
            <person name="Christinaki A.C."/>
            <person name="Myridakis A.I."/>
            <person name="Kouvelis V.N."/>
        </authorList>
    </citation>
    <scope>NUCLEOTIDE SEQUENCE [LARGE SCALE GENOMIC DNA]</scope>
    <source>
        <strain evidence="2 3">ATHUM6906</strain>
    </source>
</reference>
<organism evidence="2 3">
    <name type="scientific">Cladobotryum mycophilum</name>
    <dbReference type="NCBI Taxonomy" id="491253"/>
    <lineage>
        <taxon>Eukaryota</taxon>
        <taxon>Fungi</taxon>
        <taxon>Dikarya</taxon>
        <taxon>Ascomycota</taxon>
        <taxon>Pezizomycotina</taxon>
        <taxon>Sordariomycetes</taxon>
        <taxon>Hypocreomycetidae</taxon>
        <taxon>Hypocreales</taxon>
        <taxon>Hypocreaceae</taxon>
        <taxon>Cladobotryum</taxon>
    </lineage>
</organism>
<dbReference type="Gene3D" id="1.20.1280.120">
    <property type="match status" value="1"/>
</dbReference>
<feature type="domain" description="Catalase core" evidence="1">
    <location>
        <begin position="1"/>
        <end position="300"/>
    </location>
</feature>
<sequence length="301" mass="33471">MLHQDLIKTLQDVFGQFARVRPSHAKGIFLRGVFIPNDDAKRISIASHFSNPSTAVIARFSLFIGIPDLASTDPRANPHGLAVRFLIDESHDIKTDIVCHASTLFPGSNGEEVLSFFQSLRDNSIDEYIKHHPAAAAFVQEDRPTPKSFAHESFYSINAFKFIDADGESVLVRYRWIPLAGSQYLTQGELDDKHADFLFDELPDLLAKEPIRFKLVVQIAEDGDVTDDCTKIWPEDRKTVELGVLKLESVIPKEELSLQKSTPVFSPIPGVEGIEPSADPILATRAAVYSQSGQTRRTADI</sequence>
<name>A0ABR0SP87_9HYPO</name>
<gene>
    <name evidence="2" type="ORF">PT974_06980</name>
</gene>
<dbReference type="PANTHER" id="PTHR11465">
    <property type="entry name" value="CATALASE"/>
    <property type="match status" value="1"/>
</dbReference>
<dbReference type="Pfam" id="PF00199">
    <property type="entry name" value="Catalase"/>
    <property type="match status" value="1"/>
</dbReference>
<dbReference type="Proteomes" id="UP001338125">
    <property type="component" value="Unassembled WGS sequence"/>
</dbReference>
<evidence type="ECO:0000259" key="1">
    <source>
        <dbReference type="SMART" id="SM01060"/>
    </source>
</evidence>
<dbReference type="PANTHER" id="PTHR11465:SF62">
    <property type="entry name" value="CATALASE T"/>
    <property type="match status" value="1"/>
</dbReference>
<keyword evidence="3" id="KW-1185">Reference proteome</keyword>
<protein>
    <submittedName>
        <fullName evidence="2">Catalase-related peroxidase-like protein</fullName>
    </submittedName>
</protein>
<dbReference type="InterPro" id="IPR018028">
    <property type="entry name" value="Catalase"/>
</dbReference>
<dbReference type="InterPro" id="IPR020835">
    <property type="entry name" value="Catalase_sf"/>
</dbReference>
<dbReference type="CDD" id="cd08153">
    <property type="entry name" value="srpA_like"/>
    <property type="match status" value="1"/>
</dbReference>
<dbReference type="InterPro" id="IPR024168">
    <property type="entry name" value="Catalase_SrpA-type_pred"/>
</dbReference>
<dbReference type="SMART" id="SM01060">
    <property type="entry name" value="Catalase"/>
    <property type="match status" value="1"/>
</dbReference>
<dbReference type="PIRSF" id="PIRSF000296">
    <property type="entry name" value="SrpA"/>
    <property type="match status" value="1"/>
</dbReference>
<evidence type="ECO:0000313" key="3">
    <source>
        <dbReference type="Proteomes" id="UP001338125"/>
    </source>
</evidence>
<dbReference type="EMBL" id="JAVFKD010000012">
    <property type="protein sequence ID" value="KAK5993546.1"/>
    <property type="molecule type" value="Genomic_DNA"/>
</dbReference>
<dbReference type="InterPro" id="IPR011614">
    <property type="entry name" value="Catalase_core"/>
</dbReference>
<accession>A0ABR0SP87</accession>
<proteinExistence type="predicted"/>
<dbReference type="PROSITE" id="PS51402">
    <property type="entry name" value="CATALASE_3"/>
    <property type="match status" value="1"/>
</dbReference>
<evidence type="ECO:0000313" key="2">
    <source>
        <dbReference type="EMBL" id="KAK5993546.1"/>
    </source>
</evidence>
<comment type="caution">
    <text evidence="2">The sequence shown here is derived from an EMBL/GenBank/DDBJ whole genome shotgun (WGS) entry which is preliminary data.</text>
</comment>